<sequence>MIGVMAVLSARREKRHPGYQAAMGGIDQRVPGMVAPNEPVQGGGREERTGRAERGR</sequence>
<evidence type="ECO:0000313" key="2">
    <source>
        <dbReference type="EMBL" id="SED30711.1"/>
    </source>
</evidence>
<evidence type="ECO:0000313" key="3">
    <source>
        <dbReference type="Proteomes" id="UP000198609"/>
    </source>
</evidence>
<reference evidence="3" key="1">
    <citation type="submission" date="2016-10" db="EMBL/GenBank/DDBJ databases">
        <authorList>
            <person name="Varghese N."/>
            <person name="Submissions S."/>
        </authorList>
    </citation>
    <scope>NUCLEOTIDE SEQUENCE [LARGE SCALE GENOMIC DNA]</scope>
    <source>
        <strain evidence="3">DSM 40318</strain>
    </source>
</reference>
<protein>
    <submittedName>
        <fullName evidence="2">Uncharacterized protein</fullName>
    </submittedName>
</protein>
<dbReference type="EMBL" id="FNST01000002">
    <property type="protein sequence ID" value="SED30711.1"/>
    <property type="molecule type" value="Genomic_DNA"/>
</dbReference>
<organism evidence="2 3">
    <name type="scientific">Streptomyces melanosporofaciens</name>
    <dbReference type="NCBI Taxonomy" id="67327"/>
    <lineage>
        <taxon>Bacteria</taxon>
        <taxon>Bacillati</taxon>
        <taxon>Actinomycetota</taxon>
        <taxon>Actinomycetes</taxon>
        <taxon>Kitasatosporales</taxon>
        <taxon>Streptomycetaceae</taxon>
        <taxon>Streptomyces</taxon>
        <taxon>Streptomyces violaceusniger group</taxon>
    </lineage>
</organism>
<proteinExistence type="predicted"/>
<dbReference type="AlphaFoldDB" id="A0A1H4ZMP2"/>
<name>A0A1H4ZMP2_STRMJ</name>
<dbReference type="Proteomes" id="UP000198609">
    <property type="component" value="Unassembled WGS sequence"/>
</dbReference>
<keyword evidence="3" id="KW-1185">Reference proteome</keyword>
<accession>A0A1H4ZMP2</accession>
<feature type="region of interest" description="Disordered" evidence="1">
    <location>
        <begin position="18"/>
        <end position="56"/>
    </location>
</feature>
<gene>
    <name evidence="2" type="ORF">SAMN04490356_7900</name>
</gene>
<evidence type="ECO:0000256" key="1">
    <source>
        <dbReference type="SAM" id="MobiDB-lite"/>
    </source>
</evidence>
<feature type="compositionally biased region" description="Basic and acidic residues" evidence="1">
    <location>
        <begin position="44"/>
        <end position="56"/>
    </location>
</feature>